<organism evidence="2 3">
    <name type="scientific">Nocardia brasiliensis (strain ATCC 700358 / HUJEG-1)</name>
    <dbReference type="NCBI Taxonomy" id="1133849"/>
    <lineage>
        <taxon>Bacteria</taxon>
        <taxon>Bacillati</taxon>
        <taxon>Actinomycetota</taxon>
        <taxon>Actinomycetes</taxon>
        <taxon>Mycobacteriales</taxon>
        <taxon>Nocardiaceae</taxon>
        <taxon>Nocardia</taxon>
    </lineage>
</organism>
<feature type="region of interest" description="Disordered" evidence="1">
    <location>
        <begin position="152"/>
        <end position="178"/>
    </location>
</feature>
<dbReference type="Proteomes" id="UP000006304">
    <property type="component" value="Chromosome"/>
</dbReference>
<evidence type="ECO:0000256" key="1">
    <source>
        <dbReference type="SAM" id="MobiDB-lite"/>
    </source>
</evidence>
<accession>K0EPG2</accession>
<dbReference type="KEGG" id="nbr:O3I_018345"/>
<dbReference type="HOGENOM" id="CLU_1509095_0_0_11"/>
<name>K0EPG2_NOCB7</name>
<feature type="compositionally biased region" description="Basic and acidic residues" evidence="1">
    <location>
        <begin position="164"/>
        <end position="178"/>
    </location>
</feature>
<proteinExistence type="predicted"/>
<dbReference type="AlphaFoldDB" id="K0EPG2"/>
<dbReference type="STRING" id="1133849.O3I_018345"/>
<keyword evidence="3" id="KW-1185">Reference proteome</keyword>
<sequence>MVYEFAVRGKDSIEFCGKEFHMIDNPDLPPAIHYVVAGERASVADPIEDPSPNAQPVDEPAVGSLTFTVSTGIAGDSADRGPIDPPEPVVGFGGELTQFRPVAETSAVIGPLTVSGAEGLSSFTAKLEPLQRWANNPLDRWGGDVAGRMLEPLDRWNGDQQSDAVERRLDPLERWGAQ</sequence>
<protein>
    <submittedName>
        <fullName evidence="2">Uncharacterized protein</fullName>
    </submittedName>
</protein>
<evidence type="ECO:0000313" key="3">
    <source>
        <dbReference type="Proteomes" id="UP000006304"/>
    </source>
</evidence>
<gene>
    <name evidence="2" type="ORF">O3I_018345</name>
</gene>
<evidence type="ECO:0000313" key="2">
    <source>
        <dbReference type="EMBL" id="AFU01628.1"/>
    </source>
</evidence>
<reference evidence="2 3" key="1">
    <citation type="journal article" date="2012" name="J. Bacteriol.">
        <title>Complete genome sequence of Nocardia brasiliensis HUJEG-1.</title>
        <authorList>
            <person name="Vera-Cabrera L."/>
            <person name="Ortiz-Lopez R."/>
            <person name="Elizondo-Gonzalez R."/>
            <person name="Perez-Maya A.A."/>
            <person name="Ocampo-Candiani J."/>
        </authorList>
    </citation>
    <scope>NUCLEOTIDE SEQUENCE [LARGE SCALE GENOMIC DNA]</scope>
    <source>
        <strain evidence="3">ATCC 700358</strain>
    </source>
</reference>
<dbReference type="EMBL" id="CP003876">
    <property type="protein sequence ID" value="AFU01628.1"/>
    <property type="molecule type" value="Genomic_DNA"/>
</dbReference>